<dbReference type="EMBL" id="FODO01000046">
    <property type="protein sequence ID" value="SEP10562.1"/>
    <property type="molecule type" value="Genomic_DNA"/>
</dbReference>
<sequence length="117" mass="12966">MTKNDTISDPQTILGLFENGAVSNTELPLTLSAGQEIKFSLSTPDGKPTIGVVDVIHQNPQSKGKGDLRITWQETLEWGPNPNTPGDSWQKTVTIKNCSKSTQDVIFRFFSFEQKIK</sequence>
<organism evidence="1 2">
    <name type="scientific">Nitrosomonas oligotropha</name>
    <dbReference type="NCBI Taxonomy" id="42354"/>
    <lineage>
        <taxon>Bacteria</taxon>
        <taxon>Pseudomonadati</taxon>
        <taxon>Pseudomonadota</taxon>
        <taxon>Betaproteobacteria</taxon>
        <taxon>Nitrosomonadales</taxon>
        <taxon>Nitrosomonadaceae</taxon>
        <taxon>Nitrosomonas</taxon>
    </lineage>
</organism>
<dbReference type="OrthoDB" id="8602424at2"/>
<accession>A0A1H8V4Y3</accession>
<gene>
    <name evidence="1" type="ORF">SAMN05216333_1463</name>
</gene>
<dbReference type="STRING" id="42354.SAMN05216333_1463"/>
<dbReference type="AlphaFoldDB" id="A0A1H8V4Y3"/>
<protein>
    <submittedName>
        <fullName evidence="1">Uncharacterized protein</fullName>
    </submittedName>
</protein>
<reference evidence="2" key="1">
    <citation type="submission" date="2016-10" db="EMBL/GenBank/DDBJ databases">
        <authorList>
            <person name="Varghese N."/>
            <person name="Submissions S."/>
        </authorList>
    </citation>
    <scope>NUCLEOTIDE SEQUENCE [LARGE SCALE GENOMIC DNA]</scope>
    <source>
        <strain evidence="2">Nm76</strain>
    </source>
</reference>
<evidence type="ECO:0000313" key="2">
    <source>
        <dbReference type="Proteomes" id="UP000198814"/>
    </source>
</evidence>
<proteinExistence type="predicted"/>
<evidence type="ECO:0000313" key="1">
    <source>
        <dbReference type="EMBL" id="SEP10562.1"/>
    </source>
</evidence>
<dbReference type="RefSeq" id="WP_090322609.1">
    <property type="nucleotide sequence ID" value="NZ_FNOE01000048.1"/>
</dbReference>
<dbReference type="Proteomes" id="UP000198814">
    <property type="component" value="Unassembled WGS sequence"/>
</dbReference>
<keyword evidence="2" id="KW-1185">Reference proteome</keyword>
<name>A0A1H8V4Y3_9PROT</name>